<feature type="signal peptide" evidence="1">
    <location>
        <begin position="1"/>
        <end position="20"/>
    </location>
</feature>
<dbReference type="PATRIC" id="fig|361041.3.peg.178"/>
<proteinExistence type="predicted"/>
<dbReference type="EMBL" id="LAJG01000014">
    <property type="protein sequence ID" value="KKB79749.1"/>
    <property type="molecule type" value="Genomic_DNA"/>
</dbReference>
<reference evidence="2 3" key="1">
    <citation type="submission" date="2015-03" db="EMBL/GenBank/DDBJ databases">
        <authorList>
            <person name="Hassan Y.I."/>
            <person name="Lepp D."/>
            <person name="Zhou T."/>
        </authorList>
    </citation>
    <scope>NUCLEOTIDE SEQUENCE [LARGE SCALE GENOMIC DNA]</scope>
    <source>
        <strain evidence="2 3">GH2-10</strain>
    </source>
</reference>
<dbReference type="Proteomes" id="UP000033514">
    <property type="component" value="Unassembled WGS sequence"/>
</dbReference>
<accession>A0A0F5LC36</accession>
<dbReference type="AlphaFoldDB" id="A0A0F5LC36"/>
<dbReference type="STRING" id="361041.VW35_04365"/>
<sequence length="146" mass="15650">MFRTALLAVALLGTTIHAFAQDVPDYSGTYLGSGEGDLTLELNRIEDDRYGISIETVVPIENDMPGCAGGIDGEMLLSEGGGNFFVENEMYDPESDSPMFSERYCEIGIIFNEDGTVTTEERDGCLEYHGASCGFSGNLTHANAAG</sequence>
<comment type="caution">
    <text evidence="2">The sequence shown here is derived from an EMBL/GenBank/DDBJ whole genome shotgun (WGS) entry which is preliminary data.</text>
</comment>
<dbReference type="RefSeq" id="WP_046141819.1">
    <property type="nucleotide sequence ID" value="NZ_LAJG01000014.1"/>
</dbReference>
<organism evidence="2 3">
    <name type="scientific">Devosia soli</name>
    <dbReference type="NCBI Taxonomy" id="361041"/>
    <lineage>
        <taxon>Bacteria</taxon>
        <taxon>Pseudomonadati</taxon>
        <taxon>Pseudomonadota</taxon>
        <taxon>Alphaproteobacteria</taxon>
        <taxon>Hyphomicrobiales</taxon>
        <taxon>Devosiaceae</taxon>
        <taxon>Devosia</taxon>
    </lineage>
</organism>
<protein>
    <submittedName>
        <fullName evidence="2">Uncharacterized protein</fullName>
    </submittedName>
</protein>
<name>A0A0F5LC36_9HYPH</name>
<keyword evidence="3" id="KW-1185">Reference proteome</keyword>
<feature type="chain" id="PRO_5002492083" evidence="1">
    <location>
        <begin position="21"/>
        <end position="146"/>
    </location>
</feature>
<evidence type="ECO:0000313" key="2">
    <source>
        <dbReference type="EMBL" id="KKB79749.1"/>
    </source>
</evidence>
<keyword evidence="1" id="KW-0732">Signal</keyword>
<evidence type="ECO:0000256" key="1">
    <source>
        <dbReference type="SAM" id="SignalP"/>
    </source>
</evidence>
<evidence type="ECO:0000313" key="3">
    <source>
        <dbReference type="Proteomes" id="UP000033514"/>
    </source>
</evidence>
<gene>
    <name evidence="2" type="ORF">VW35_04365</name>
</gene>